<evidence type="ECO:0000256" key="4">
    <source>
        <dbReference type="ARBA" id="ARBA00023014"/>
    </source>
</evidence>
<dbReference type="Gene3D" id="1.10.340.30">
    <property type="entry name" value="Hypothetical protein, domain 2"/>
    <property type="match status" value="1"/>
</dbReference>
<dbReference type="AlphaFoldDB" id="A0A0W8FXV6"/>
<dbReference type="InterPro" id="IPR011257">
    <property type="entry name" value="DNA_glycosylase"/>
</dbReference>
<protein>
    <submittedName>
        <fullName evidence="6">Endonuclease iii</fullName>
        <ecNumber evidence="6">4.2.99.18</ecNumber>
    </submittedName>
</protein>
<dbReference type="CDD" id="cd00056">
    <property type="entry name" value="ENDO3c"/>
    <property type="match status" value="1"/>
</dbReference>
<evidence type="ECO:0000256" key="3">
    <source>
        <dbReference type="ARBA" id="ARBA00023004"/>
    </source>
</evidence>
<evidence type="ECO:0000256" key="1">
    <source>
        <dbReference type="ARBA" id="ARBA00001966"/>
    </source>
</evidence>
<feature type="domain" description="HhH-GPD" evidence="5">
    <location>
        <begin position="40"/>
        <end position="196"/>
    </location>
</feature>
<dbReference type="GO" id="GO:0016787">
    <property type="term" value="F:hydrolase activity"/>
    <property type="evidence" value="ECO:0007669"/>
    <property type="project" value="UniProtKB-ARBA"/>
</dbReference>
<dbReference type="Pfam" id="PF00730">
    <property type="entry name" value="HhH-GPD"/>
    <property type="match status" value="1"/>
</dbReference>
<dbReference type="SMART" id="SM00478">
    <property type="entry name" value="ENDO3c"/>
    <property type="match status" value="1"/>
</dbReference>
<comment type="caution">
    <text evidence="6">The sequence shown here is derived from an EMBL/GenBank/DDBJ whole genome shotgun (WGS) entry which is preliminary data.</text>
</comment>
<dbReference type="PANTHER" id="PTHR47203:SF1">
    <property type="entry name" value="HYPOTHETICAL BASE EXCISION DNA REPAIR PROTEIN (EUROFUNG)"/>
    <property type="match status" value="1"/>
</dbReference>
<dbReference type="GO" id="GO:0140078">
    <property type="term" value="F:class I DNA-(apurinic or apyrimidinic site) endonuclease activity"/>
    <property type="evidence" value="ECO:0007669"/>
    <property type="project" value="UniProtKB-EC"/>
</dbReference>
<accession>A0A0W8FXV6</accession>
<gene>
    <name evidence="6" type="ORF">ASZ90_004425</name>
</gene>
<keyword evidence="6" id="KW-0540">Nuclease</keyword>
<dbReference type="EC" id="4.2.99.18" evidence="6"/>
<keyword evidence="4" id="KW-0411">Iron-sulfur</keyword>
<sequence length="245" mass="27770">MDAKSKLIKEVNKLLIDKFGIPPRNKLLPNPVDMLIATILSQNTNDNNSYKAFKNLKEKYPTWEEAAEAKRSSIESVIKVAGLGKQKSAAIKNFLTDVQLKQKKISLDYLKNLDENSAIEKLINYNGVGVKTASCVLLFSMDRNICPVDTHVHRTVNRIGIVSGKTPDKTFVLLNENFPPQIAHSFHTNLIRLGREICKPKNPSCGICPINKICKYDEKDLQIKKMHKKNDFMLLDNIETEYAEK</sequence>
<evidence type="ECO:0000256" key="2">
    <source>
        <dbReference type="ARBA" id="ARBA00022723"/>
    </source>
</evidence>
<comment type="cofactor">
    <cofactor evidence="1">
        <name>[4Fe-4S] cluster</name>
        <dbReference type="ChEBI" id="CHEBI:49883"/>
    </cofactor>
</comment>
<dbReference type="SUPFAM" id="SSF48150">
    <property type="entry name" value="DNA-glycosylase"/>
    <property type="match status" value="1"/>
</dbReference>
<dbReference type="InterPro" id="IPR003651">
    <property type="entry name" value="Endonuclease3_FeS-loop_motif"/>
</dbReference>
<keyword evidence="6" id="KW-0255">Endonuclease</keyword>
<dbReference type="InterPro" id="IPR023170">
    <property type="entry name" value="HhH_base_excis_C"/>
</dbReference>
<name>A0A0W8FXV6_9ZZZZ</name>
<dbReference type="SMART" id="SM00525">
    <property type="entry name" value="FES"/>
    <property type="match status" value="1"/>
</dbReference>
<dbReference type="InterPro" id="IPR003265">
    <property type="entry name" value="HhH-GPD_domain"/>
</dbReference>
<dbReference type="PIRSF" id="PIRSF001435">
    <property type="entry name" value="Nth"/>
    <property type="match status" value="1"/>
</dbReference>
<evidence type="ECO:0000259" key="5">
    <source>
        <dbReference type="SMART" id="SM00478"/>
    </source>
</evidence>
<keyword evidence="2" id="KW-0479">Metal-binding</keyword>
<dbReference type="Pfam" id="PF10576">
    <property type="entry name" value="EndIII_4Fe-2S"/>
    <property type="match status" value="1"/>
</dbReference>
<keyword evidence="6" id="KW-0456">Lyase</keyword>
<dbReference type="EMBL" id="LNQE01000610">
    <property type="protein sequence ID" value="KUG25743.1"/>
    <property type="molecule type" value="Genomic_DNA"/>
</dbReference>
<evidence type="ECO:0000313" key="6">
    <source>
        <dbReference type="EMBL" id="KUG25743.1"/>
    </source>
</evidence>
<keyword evidence="6" id="KW-0378">Hydrolase</keyword>
<dbReference type="GO" id="GO:0051539">
    <property type="term" value="F:4 iron, 4 sulfur cluster binding"/>
    <property type="evidence" value="ECO:0007669"/>
    <property type="project" value="InterPro"/>
</dbReference>
<dbReference type="GO" id="GO:0006284">
    <property type="term" value="P:base-excision repair"/>
    <property type="evidence" value="ECO:0007669"/>
    <property type="project" value="InterPro"/>
</dbReference>
<proteinExistence type="predicted"/>
<dbReference type="Gene3D" id="1.10.1670.10">
    <property type="entry name" value="Helix-hairpin-Helix base-excision DNA repair enzymes (C-terminal)"/>
    <property type="match status" value="1"/>
</dbReference>
<dbReference type="PANTHER" id="PTHR47203">
    <property type="match status" value="1"/>
</dbReference>
<dbReference type="GO" id="GO:0046872">
    <property type="term" value="F:metal ion binding"/>
    <property type="evidence" value="ECO:0007669"/>
    <property type="project" value="UniProtKB-KW"/>
</dbReference>
<keyword evidence="3" id="KW-0408">Iron</keyword>
<reference evidence="6" key="1">
    <citation type="journal article" date="2015" name="Proc. Natl. Acad. Sci. U.S.A.">
        <title>Networks of energetic and metabolic interactions define dynamics in microbial communities.</title>
        <authorList>
            <person name="Embree M."/>
            <person name="Liu J.K."/>
            <person name="Al-Bassam M.M."/>
            <person name="Zengler K."/>
        </authorList>
    </citation>
    <scope>NUCLEOTIDE SEQUENCE</scope>
</reference>
<organism evidence="6">
    <name type="scientific">hydrocarbon metagenome</name>
    <dbReference type="NCBI Taxonomy" id="938273"/>
    <lineage>
        <taxon>unclassified sequences</taxon>
        <taxon>metagenomes</taxon>
        <taxon>ecological metagenomes</taxon>
    </lineage>
</organism>